<keyword evidence="1" id="KW-1133">Transmembrane helix</keyword>
<evidence type="ECO:0000313" key="3">
    <source>
        <dbReference type="Proteomes" id="UP000317243"/>
    </source>
</evidence>
<keyword evidence="1" id="KW-0472">Membrane</keyword>
<protein>
    <submittedName>
        <fullName evidence="2">Uncharacterized protein</fullName>
    </submittedName>
</protein>
<keyword evidence="1" id="KW-0812">Transmembrane</keyword>
<proteinExistence type="predicted"/>
<name>A0A5C5WBX2_9PLAN</name>
<comment type="caution">
    <text evidence="2">The sequence shown here is derived from an EMBL/GenBank/DDBJ whole genome shotgun (WGS) entry which is preliminary data.</text>
</comment>
<gene>
    <name evidence="2" type="ORF">KOR42_41400</name>
</gene>
<evidence type="ECO:0000256" key="1">
    <source>
        <dbReference type="SAM" id="Phobius"/>
    </source>
</evidence>
<dbReference type="EMBL" id="SIHI01000023">
    <property type="protein sequence ID" value="TWT47142.1"/>
    <property type="molecule type" value="Genomic_DNA"/>
</dbReference>
<feature type="transmembrane region" description="Helical" evidence="1">
    <location>
        <begin position="54"/>
        <end position="73"/>
    </location>
</feature>
<evidence type="ECO:0000313" key="2">
    <source>
        <dbReference type="EMBL" id="TWT47142.1"/>
    </source>
</evidence>
<dbReference type="AlphaFoldDB" id="A0A5C5WBX2"/>
<feature type="transmembrane region" description="Helical" evidence="1">
    <location>
        <begin position="80"/>
        <end position="104"/>
    </location>
</feature>
<feature type="transmembrane region" description="Helical" evidence="1">
    <location>
        <begin position="124"/>
        <end position="144"/>
    </location>
</feature>
<accession>A0A5C5WBX2</accession>
<keyword evidence="3" id="KW-1185">Reference proteome</keyword>
<reference evidence="2 3" key="1">
    <citation type="submission" date="2019-02" db="EMBL/GenBank/DDBJ databases">
        <title>Deep-cultivation of Planctomycetes and their phenomic and genomic characterization uncovers novel biology.</title>
        <authorList>
            <person name="Wiegand S."/>
            <person name="Jogler M."/>
            <person name="Boedeker C."/>
            <person name="Pinto D."/>
            <person name="Vollmers J."/>
            <person name="Rivas-Marin E."/>
            <person name="Kohn T."/>
            <person name="Peeters S.H."/>
            <person name="Heuer A."/>
            <person name="Rast P."/>
            <person name="Oberbeckmann S."/>
            <person name="Bunk B."/>
            <person name="Jeske O."/>
            <person name="Meyerdierks A."/>
            <person name="Storesund J.E."/>
            <person name="Kallscheuer N."/>
            <person name="Luecker S."/>
            <person name="Lage O.M."/>
            <person name="Pohl T."/>
            <person name="Merkel B.J."/>
            <person name="Hornburger P."/>
            <person name="Mueller R.-W."/>
            <person name="Bruemmer F."/>
            <person name="Labrenz M."/>
            <person name="Spormann A.M."/>
            <person name="Op Den Camp H."/>
            <person name="Overmann J."/>
            <person name="Amann R."/>
            <person name="Jetten M.S.M."/>
            <person name="Mascher T."/>
            <person name="Medema M.H."/>
            <person name="Devos D.P."/>
            <person name="Kaster A.-K."/>
            <person name="Ovreas L."/>
            <person name="Rohde M."/>
            <person name="Galperin M.Y."/>
            <person name="Jogler C."/>
        </authorList>
    </citation>
    <scope>NUCLEOTIDE SEQUENCE [LARGE SCALE GENOMIC DNA]</scope>
    <source>
        <strain evidence="2 3">KOR42</strain>
    </source>
</reference>
<organism evidence="2 3">
    <name type="scientific">Thalassoglobus neptunius</name>
    <dbReference type="NCBI Taxonomy" id="1938619"/>
    <lineage>
        <taxon>Bacteria</taxon>
        <taxon>Pseudomonadati</taxon>
        <taxon>Planctomycetota</taxon>
        <taxon>Planctomycetia</taxon>
        <taxon>Planctomycetales</taxon>
        <taxon>Planctomycetaceae</taxon>
        <taxon>Thalassoglobus</taxon>
    </lineage>
</organism>
<dbReference type="RefSeq" id="WP_146511532.1">
    <property type="nucleotide sequence ID" value="NZ_SIHI01000023.1"/>
</dbReference>
<dbReference type="Proteomes" id="UP000317243">
    <property type="component" value="Unassembled WGS sequence"/>
</dbReference>
<sequence length="158" mass="17101">MTRHIVLTAVKISLAVLSVLALLSFRGVVAEATTSMFSPAAASDSDQLDRISSLGIGLYELVVVSTVIEFTVATRPRYPVLACTCFAIGIIFTTHISDVLLMTIENVAKVLQIPDVQLFSNENLRLALGALTVSLVTLVLLLACRRGFEKSPARHHQH</sequence>